<dbReference type="AlphaFoldDB" id="A0A9W7EFS5"/>
<dbReference type="Proteomes" id="UP001165085">
    <property type="component" value="Unassembled WGS sequence"/>
</dbReference>
<proteinExistence type="predicted"/>
<evidence type="ECO:0000256" key="2">
    <source>
        <dbReference type="ARBA" id="ARBA00022737"/>
    </source>
</evidence>
<dbReference type="InterPro" id="IPR006652">
    <property type="entry name" value="Kelch_1"/>
</dbReference>
<evidence type="ECO:0000313" key="5">
    <source>
        <dbReference type="Proteomes" id="UP001165085"/>
    </source>
</evidence>
<keyword evidence="1" id="KW-0880">Kelch repeat</keyword>
<dbReference type="Pfam" id="PF24681">
    <property type="entry name" value="Kelch_KLHDC2_KLHL20_DRC7"/>
    <property type="match status" value="1"/>
</dbReference>
<gene>
    <name evidence="4" type="ORF">TrST_g6553</name>
</gene>
<accession>A0A9W7EFS5</accession>
<name>A0A9W7EFS5_9STRA</name>
<sequence>MSGFSHQQSQDGAPVTIFFEEITDTPEQQEAFRKEDEAIKHLNKTMAGEQGEDEEDNEEENLGTNIQEIDLTSGGVVQKGDLKKKKRKKKKKKKTSGTCICPLTACSECVSTQASFAHGPRGGATLTLNGRGGTLTLLGGADRNGQHFAVDATMEFDLKSREWASGGGGGEGGGSGSGPCPRSGHSAVHEEGRETLYLFGGISPTPDDPGLAMFHSDLWKLKAGEWTKVAVEGGPSARHEHRACVVATEAGKFMCVFGGVDEVRTYDELWMFDLERESWELLKVEKGEKPQSREMHCMAAGGSGGGSGTCSSLYVTGGRHTETGEVLKDMWVFDFKSMGWTRLGNPPSKRCSHGGGLMLDEGYLVLFGGFDGGEVMYDDFIVYDIAGESGWSEMEVEAAPVIRFSLASCVVGGGGEGEGEGEETEMGKGKGKGKELVLFGGVNPFNDLADVHVVSVELLLEGGEEGGEGGEGN</sequence>
<comment type="caution">
    <text evidence="4">The sequence shown here is derived from an EMBL/GenBank/DDBJ whole genome shotgun (WGS) entry which is preliminary data.</text>
</comment>
<feature type="compositionally biased region" description="Acidic residues" evidence="3">
    <location>
        <begin position="50"/>
        <end position="61"/>
    </location>
</feature>
<evidence type="ECO:0000256" key="1">
    <source>
        <dbReference type="ARBA" id="ARBA00022441"/>
    </source>
</evidence>
<dbReference type="EMBL" id="BRXY01000205">
    <property type="protein sequence ID" value="GMH77253.1"/>
    <property type="molecule type" value="Genomic_DNA"/>
</dbReference>
<dbReference type="SMART" id="SM00612">
    <property type="entry name" value="Kelch"/>
    <property type="match status" value="1"/>
</dbReference>
<evidence type="ECO:0000256" key="3">
    <source>
        <dbReference type="SAM" id="MobiDB-lite"/>
    </source>
</evidence>
<feature type="compositionally biased region" description="Gly residues" evidence="3">
    <location>
        <begin position="165"/>
        <end position="177"/>
    </location>
</feature>
<keyword evidence="5" id="KW-1185">Reference proteome</keyword>
<dbReference type="InterPro" id="IPR015915">
    <property type="entry name" value="Kelch-typ_b-propeller"/>
</dbReference>
<feature type="region of interest" description="Disordered" evidence="3">
    <location>
        <begin position="161"/>
        <end position="187"/>
    </location>
</feature>
<keyword evidence="2" id="KW-0677">Repeat</keyword>
<protein>
    <submittedName>
        <fullName evidence="4">Uncharacterized protein</fullName>
    </submittedName>
</protein>
<dbReference type="InterPro" id="IPR011043">
    <property type="entry name" value="Gal_Oxase/kelch_b-propeller"/>
</dbReference>
<dbReference type="OrthoDB" id="199594at2759"/>
<dbReference type="PANTHER" id="PTHR46093:SF18">
    <property type="entry name" value="FIBRONECTIN TYPE-III DOMAIN-CONTAINING PROTEIN"/>
    <property type="match status" value="1"/>
</dbReference>
<dbReference type="PANTHER" id="PTHR46093">
    <property type="entry name" value="ACYL-COA-BINDING DOMAIN-CONTAINING PROTEIN 5"/>
    <property type="match status" value="1"/>
</dbReference>
<evidence type="ECO:0000313" key="4">
    <source>
        <dbReference type="EMBL" id="GMH77253.1"/>
    </source>
</evidence>
<dbReference type="Gene3D" id="2.120.10.80">
    <property type="entry name" value="Kelch-type beta propeller"/>
    <property type="match status" value="2"/>
</dbReference>
<dbReference type="SUPFAM" id="SSF50965">
    <property type="entry name" value="Galactose oxidase, central domain"/>
    <property type="match status" value="1"/>
</dbReference>
<organism evidence="4 5">
    <name type="scientific">Triparma strigata</name>
    <dbReference type="NCBI Taxonomy" id="1606541"/>
    <lineage>
        <taxon>Eukaryota</taxon>
        <taxon>Sar</taxon>
        <taxon>Stramenopiles</taxon>
        <taxon>Ochrophyta</taxon>
        <taxon>Bolidophyceae</taxon>
        <taxon>Parmales</taxon>
        <taxon>Triparmaceae</taxon>
        <taxon>Triparma</taxon>
    </lineage>
</organism>
<feature type="region of interest" description="Disordered" evidence="3">
    <location>
        <begin position="41"/>
        <end position="70"/>
    </location>
</feature>
<reference evidence="5" key="1">
    <citation type="journal article" date="2023" name="Commun. Biol.">
        <title>Genome analysis of Parmales, the sister group of diatoms, reveals the evolutionary specialization of diatoms from phago-mixotrophs to photoautotrophs.</title>
        <authorList>
            <person name="Ban H."/>
            <person name="Sato S."/>
            <person name="Yoshikawa S."/>
            <person name="Yamada K."/>
            <person name="Nakamura Y."/>
            <person name="Ichinomiya M."/>
            <person name="Sato N."/>
            <person name="Blanc-Mathieu R."/>
            <person name="Endo H."/>
            <person name="Kuwata A."/>
            <person name="Ogata H."/>
        </authorList>
    </citation>
    <scope>NUCLEOTIDE SEQUENCE [LARGE SCALE GENOMIC DNA]</scope>
    <source>
        <strain evidence="5">NIES 3701</strain>
    </source>
</reference>